<feature type="transmembrane region" description="Helical" evidence="2">
    <location>
        <begin position="91"/>
        <end position="110"/>
    </location>
</feature>
<feature type="region of interest" description="Disordered" evidence="1">
    <location>
        <begin position="460"/>
        <end position="539"/>
    </location>
</feature>
<feature type="transmembrane region" description="Helical" evidence="2">
    <location>
        <begin position="180"/>
        <end position="209"/>
    </location>
</feature>
<organism evidence="3 4">
    <name type="scientific">Actinomycetospora succinea</name>
    <dbReference type="NCBI Taxonomy" id="663603"/>
    <lineage>
        <taxon>Bacteria</taxon>
        <taxon>Bacillati</taxon>
        <taxon>Actinomycetota</taxon>
        <taxon>Actinomycetes</taxon>
        <taxon>Pseudonocardiales</taxon>
        <taxon>Pseudonocardiaceae</taxon>
        <taxon>Actinomycetospora</taxon>
    </lineage>
</organism>
<feature type="compositionally biased region" description="Basic and acidic residues" evidence="1">
    <location>
        <begin position="473"/>
        <end position="486"/>
    </location>
</feature>
<feature type="transmembrane region" description="Helical" evidence="2">
    <location>
        <begin position="295"/>
        <end position="313"/>
    </location>
</feature>
<sequence length="539" mass="53091">MPHRSHAPPMIVVDFLTLSVSVAATLEHPGRRRGGGSRCPLFDSVGSVTAPTSQSPRRGGRGTRPATATPAAPGPPGWVPVLARVALLPPLTLYGVAVVLAGVIAALASGTTPGGEPGLGQALAVGIPLWLVAHLVPLQVTGVPLGMLPLAPALLLAVLVATVARGAVARLEGRADGRTAGLLHGVGVPVVATAAAAHAVIGVLAAALLTPENVVDASPGLAGVVCGLLAGLAALAGVARPCGLLALPRRLPAWARHGLQGGLLATTALLTAGAGLLLAALLADLTAVRGVFADIAPEAGSGAGLTLLTLAYLPNAVVGAAAWLVGPGVSIGAASATPTAITSGLLPPVPLAAVLPQSTPPTWAGLAFAVPLAVGSIVGWRLAPSAAEAPPRVKAVVTAALTAALLLGLAAALSGGRLGAGPFDPVDVPAAPVAFAVLVWVLVPGLVVALLAVPLGTAPARTRRRPVSTTRRRATEKTEKTAKTDKTATTATEEPAAEDTADADDTSAEDPPDDAGETPPDEAVSEAGEAVRPAEEPRG</sequence>
<dbReference type="Proteomes" id="UP000295705">
    <property type="component" value="Unassembled WGS sequence"/>
</dbReference>
<dbReference type="InterPro" id="IPR045931">
    <property type="entry name" value="DUF6350"/>
</dbReference>
<protein>
    <submittedName>
        <fullName evidence="3">Uncharacterized protein</fullName>
    </submittedName>
</protein>
<feature type="transmembrane region" description="Helical" evidence="2">
    <location>
        <begin position="320"/>
        <end position="341"/>
    </location>
</feature>
<feature type="compositionally biased region" description="Polar residues" evidence="1">
    <location>
        <begin position="46"/>
        <end position="55"/>
    </location>
</feature>
<feature type="transmembrane region" description="Helical" evidence="2">
    <location>
        <begin position="361"/>
        <end position="383"/>
    </location>
</feature>
<feature type="compositionally biased region" description="Basic residues" evidence="1">
    <location>
        <begin position="461"/>
        <end position="472"/>
    </location>
</feature>
<feature type="transmembrane region" description="Helical" evidence="2">
    <location>
        <begin position="146"/>
        <end position="168"/>
    </location>
</feature>
<dbReference type="EMBL" id="SNYO01000012">
    <property type="protein sequence ID" value="TDQ47764.1"/>
    <property type="molecule type" value="Genomic_DNA"/>
</dbReference>
<feature type="transmembrane region" description="Helical" evidence="2">
    <location>
        <begin position="433"/>
        <end position="455"/>
    </location>
</feature>
<keyword evidence="2" id="KW-1133">Transmembrane helix</keyword>
<evidence type="ECO:0000256" key="2">
    <source>
        <dbReference type="SAM" id="Phobius"/>
    </source>
</evidence>
<dbReference type="AlphaFoldDB" id="A0A4R6UW52"/>
<feature type="transmembrane region" description="Helical" evidence="2">
    <location>
        <begin position="221"/>
        <end position="247"/>
    </location>
</feature>
<reference evidence="3 4" key="1">
    <citation type="submission" date="2019-03" db="EMBL/GenBank/DDBJ databases">
        <title>Genomic Encyclopedia of Type Strains, Phase IV (KMG-IV): sequencing the most valuable type-strain genomes for metagenomic binning, comparative biology and taxonomic classification.</title>
        <authorList>
            <person name="Goeker M."/>
        </authorList>
    </citation>
    <scope>NUCLEOTIDE SEQUENCE [LARGE SCALE GENOMIC DNA]</scope>
    <source>
        <strain evidence="3 4">DSM 45775</strain>
    </source>
</reference>
<name>A0A4R6UW52_9PSEU</name>
<evidence type="ECO:0000313" key="3">
    <source>
        <dbReference type="EMBL" id="TDQ47764.1"/>
    </source>
</evidence>
<feature type="transmembrane region" description="Helical" evidence="2">
    <location>
        <begin position="122"/>
        <end position="140"/>
    </location>
</feature>
<accession>A0A4R6UW52</accession>
<comment type="caution">
    <text evidence="3">The sequence shown here is derived from an EMBL/GenBank/DDBJ whole genome shotgun (WGS) entry which is preliminary data.</text>
</comment>
<keyword evidence="4" id="KW-1185">Reference proteome</keyword>
<feature type="compositionally biased region" description="Acidic residues" evidence="1">
    <location>
        <begin position="495"/>
        <end position="524"/>
    </location>
</feature>
<feature type="transmembrane region" description="Helical" evidence="2">
    <location>
        <begin position="395"/>
        <end position="413"/>
    </location>
</feature>
<keyword evidence="2" id="KW-0812">Transmembrane</keyword>
<dbReference type="Pfam" id="PF19877">
    <property type="entry name" value="DUF6350"/>
    <property type="match status" value="1"/>
</dbReference>
<gene>
    <name evidence="3" type="ORF">EV188_11234</name>
</gene>
<feature type="transmembrane region" description="Helical" evidence="2">
    <location>
        <begin position="259"/>
        <end position="283"/>
    </location>
</feature>
<keyword evidence="2" id="KW-0472">Membrane</keyword>
<evidence type="ECO:0000313" key="4">
    <source>
        <dbReference type="Proteomes" id="UP000295705"/>
    </source>
</evidence>
<feature type="region of interest" description="Disordered" evidence="1">
    <location>
        <begin position="28"/>
        <end position="73"/>
    </location>
</feature>
<proteinExistence type="predicted"/>
<evidence type="ECO:0000256" key="1">
    <source>
        <dbReference type="SAM" id="MobiDB-lite"/>
    </source>
</evidence>